<name>A0ABS7HV29_9MICO</name>
<dbReference type="Proteomes" id="UP000777440">
    <property type="component" value="Unassembled WGS sequence"/>
</dbReference>
<organism evidence="1 2">
    <name type="scientific">Microbacterium ureisolvens</name>
    <dbReference type="NCBI Taxonomy" id="2781186"/>
    <lineage>
        <taxon>Bacteria</taxon>
        <taxon>Bacillati</taxon>
        <taxon>Actinomycetota</taxon>
        <taxon>Actinomycetes</taxon>
        <taxon>Micrococcales</taxon>
        <taxon>Microbacteriaceae</taxon>
        <taxon>Microbacterium</taxon>
    </lineage>
</organism>
<reference evidence="1 2" key="1">
    <citation type="journal article" date="2021" name="MBio">
        <title>Poor Competitiveness of Bradyrhizobium in Pigeon Pea Root Colonization in Indian Soils.</title>
        <authorList>
            <person name="Chalasani D."/>
            <person name="Basu A."/>
            <person name="Pullabhotla S.V.S.R.N."/>
            <person name="Jorrin B."/>
            <person name="Neal A.L."/>
            <person name="Poole P.S."/>
            <person name="Podile A.R."/>
            <person name="Tkacz A."/>
        </authorList>
    </citation>
    <scope>NUCLEOTIDE SEQUENCE [LARGE SCALE GENOMIC DNA]</scope>
    <source>
        <strain evidence="1 2">HU12</strain>
    </source>
</reference>
<accession>A0ABS7HV29</accession>
<dbReference type="EMBL" id="JAEUAX010000001">
    <property type="protein sequence ID" value="MBW9108466.1"/>
    <property type="molecule type" value="Genomic_DNA"/>
</dbReference>
<gene>
    <name evidence="1" type="ORF">JNB61_01635</name>
</gene>
<evidence type="ECO:0000313" key="1">
    <source>
        <dbReference type="EMBL" id="MBW9108466.1"/>
    </source>
</evidence>
<evidence type="ECO:0000313" key="2">
    <source>
        <dbReference type="Proteomes" id="UP000777440"/>
    </source>
</evidence>
<keyword evidence="2" id="KW-1185">Reference proteome</keyword>
<proteinExistence type="predicted"/>
<dbReference type="RefSeq" id="WP_220287532.1">
    <property type="nucleotide sequence ID" value="NZ_JAEUAX010000001.1"/>
</dbReference>
<comment type="caution">
    <text evidence="1">The sequence shown here is derived from an EMBL/GenBank/DDBJ whole genome shotgun (WGS) entry which is preliminary data.</text>
</comment>
<sequence length="96" mass="11120">MDFGPQPRFEAKQLSDLEWVLHDLAYDESDPRRVIAHIWQADPDEYEVTWVRGLPLDRWYHSIHSVLEDVVALTPNRTKPIPIPHRPPTTSLAVAV</sequence>
<protein>
    <submittedName>
        <fullName evidence="1">Uncharacterized protein</fullName>
    </submittedName>
</protein>